<sequence length="776" mass="84778">MKKQDIQSYQFLCLGLFIVMLYSCGPKWTESENASGFQIVHNDGGKTLGYSSGSGVNILTVDRFAFKDLNKNGTLDPYEDWRLSAEERAADLAGQMTIEQIAGLMLYSGHQRIPGGGFGQGGTYDGKTFEESGAKASDLTDQQVKFLTDDNLRHVLITSVESPEVAATWNNNAQALVEGLGLGIPANNSSDPRHQADSDEEYTLGAGGDISRWPGPIGLAASFEPDLVRRFGEVASREYRALGIATALSPQVDLATDPRWYRFSGTFGPSPELGTDMARAYVDGFQTSSAEGGWGFESVNAMVKHWPGGGTGEGGRDAHYGFGKFAVFPGENIQTHMKPFIEGAFALEGGTGMASAVMPYYTISFEQDPNGENVGNAFSKYMITDQLRGKYGFDGVICTDWGVTRPDEGMAVFGRTPWGVENLTEAERHYKILMAGCDQFGGNNEAGPVIEAYQMGVKEHGEAEMRARFETSAVRLLKNIFRVGLFENPYLDVEATKTLVGNADFMTEGFEAQLKSIVLLKNKDGVLPVAKEKTVYIPQRYVPASENFFGAPIPAYWEKPIKPEIAAKYFNTTDDPAAADLAIVVINNPENGRTAGYSEEDAKNGENGFLPISLQYDTYTATEARDPSLAGDAREGDVLNRTYKNKTVKANNVSDLEAVLETKRKMGDKPVLVVLRMSNPTVVAEFEKEIDALLINFGVQDQAILDIVSGKVEPSGLLPLQMPASMSTVETQMEDVPFDMQPHVDAEGNAYDFSFGLNWKGVISDTRTDKYLRKNM</sequence>
<dbReference type="AlphaFoldDB" id="A0A2D0N5L3"/>
<keyword evidence="4" id="KW-0732">Signal</keyword>
<keyword evidence="10" id="KW-1185">Reference proteome</keyword>
<dbReference type="InterPro" id="IPR036881">
    <property type="entry name" value="Glyco_hydro_3_C_sf"/>
</dbReference>
<dbReference type="InterPro" id="IPR036962">
    <property type="entry name" value="Glyco_hydro_3_N_sf"/>
</dbReference>
<gene>
    <name evidence="9" type="ORF">CRP01_25840</name>
</gene>
<evidence type="ECO:0000259" key="7">
    <source>
        <dbReference type="Pfam" id="PF00933"/>
    </source>
</evidence>
<evidence type="ECO:0000313" key="10">
    <source>
        <dbReference type="Proteomes" id="UP000223913"/>
    </source>
</evidence>
<feature type="domain" description="Glycoside hydrolase family 3 N-terminal" evidence="7">
    <location>
        <begin position="142"/>
        <end position="476"/>
    </location>
</feature>
<evidence type="ECO:0000256" key="5">
    <source>
        <dbReference type="ARBA" id="ARBA00022801"/>
    </source>
</evidence>
<reference evidence="9 10" key="1">
    <citation type="submission" date="2017-10" db="EMBL/GenBank/DDBJ databases">
        <title>The draft genome sequence of Lewinella nigricans NBRC 102662.</title>
        <authorList>
            <person name="Wang K."/>
        </authorList>
    </citation>
    <scope>NUCLEOTIDE SEQUENCE [LARGE SCALE GENOMIC DNA]</scope>
    <source>
        <strain evidence="9 10">NBRC 102662</strain>
    </source>
</reference>
<evidence type="ECO:0000256" key="6">
    <source>
        <dbReference type="ARBA" id="ARBA00023295"/>
    </source>
</evidence>
<accession>A0A2D0N5L3</accession>
<dbReference type="InterPro" id="IPR051915">
    <property type="entry name" value="Cellulose_Degrad_GH3"/>
</dbReference>
<name>A0A2D0N5L3_FLAN2</name>
<dbReference type="PANTHER" id="PTHR30620:SF16">
    <property type="entry name" value="LYSOSOMAL BETA GLUCOSIDASE"/>
    <property type="match status" value="1"/>
</dbReference>
<comment type="caution">
    <text evidence="9">The sequence shown here is derived from an EMBL/GenBank/DDBJ whole genome shotgun (WGS) entry which is preliminary data.</text>
</comment>
<evidence type="ECO:0000313" key="9">
    <source>
        <dbReference type="EMBL" id="PHN03676.1"/>
    </source>
</evidence>
<dbReference type="GO" id="GO:0009251">
    <property type="term" value="P:glucan catabolic process"/>
    <property type="evidence" value="ECO:0007669"/>
    <property type="project" value="TreeGrafter"/>
</dbReference>
<dbReference type="SUPFAM" id="SSF51445">
    <property type="entry name" value="(Trans)glycosidases"/>
    <property type="match status" value="1"/>
</dbReference>
<dbReference type="PANTHER" id="PTHR30620">
    <property type="entry name" value="PERIPLASMIC BETA-GLUCOSIDASE-RELATED"/>
    <property type="match status" value="1"/>
</dbReference>
<feature type="domain" description="Glycoside hydrolase family 3 C-terminal" evidence="8">
    <location>
        <begin position="517"/>
        <end position="758"/>
    </location>
</feature>
<dbReference type="GO" id="GO:0008422">
    <property type="term" value="F:beta-glucosidase activity"/>
    <property type="evidence" value="ECO:0007669"/>
    <property type="project" value="UniProtKB-EC"/>
</dbReference>
<dbReference type="EC" id="3.2.1.21" evidence="3"/>
<dbReference type="InterPro" id="IPR002772">
    <property type="entry name" value="Glyco_hydro_3_C"/>
</dbReference>
<proteinExistence type="inferred from homology"/>
<dbReference type="Pfam" id="PF00933">
    <property type="entry name" value="Glyco_hydro_3"/>
    <property type="match status" value="1"/>
</dbReference>
<dbReference type="Pfam" id="PF01915">
    <property type="entry name" value="Glyco_hydro_3_C"/>
    <property type="match status" value="1"/>
</dbReference>
<dbReference type="InterPro" id="IPR001764">
    <property type="entry name" value="Glyco_hydro_3_N"/>
</dbReference>
<keyword evidence="6" id="KW-0326">Glycosidase</keyword>
<evidence type="ECO:0000259" key="8">
    <source>
        <dbReference type="Pfam" id="PF01915"/>
    </source>
</evidence>
<dbReference type="InterPro" id="IPR017853">
    <property type="entry name" value="GH"/>
</dbReference>
<dbReference type="Gene3D" id="3.40.50.1700">
    <property type="entry name" value="Glycoside hydrolase family 3 C-terminal domain"/>
    <property type="match status" value="1"/>
</dbReference>
<evidence type="ECO:0000256" key="1">
    <source>
        <dbReference type="ARBA" id="ARBA00000448"/>
    </source>
</evidence>
<dbReference type="EMBL" id="PDUD01000030">
    <property type="protein sequence ID" value="PHN03676.1"/>
    <property type="molecule type" value="Genomic_DNA"/>
</dbReference>
<evidence type="ECO:0000256" key="4">
    <source>
        <dbReference type="ARBA" id="ARBA00022729"/>
    </source>
</evidence>
<dbReference type="RefSeq" id="WP_099153004.1">
    <property type="nucleotide sequence ID" value="NZ_PDUD01000030.1"/>
</dbReference>
<comment type="similarity">
    <text evidence="2">Belongs to the glycosyl hydrolase 3 family.</text>
</comment>
<comment type="catalytic activity">
    <reaction evidence="1">
        <text>Hydrolysis of terminal, non-reducing beta-D-glucosyl residues with release of beta-D-glucose.</text>
        <dbReference type="EC" id="3.2.1.21"/>
    </reaction>
</comment>
<dbReference type="OrthoDB" id="9805821at2"/>
<dbReference type="Proteomes" id="UP000223913">
    <property type="component" value="Unassembled WGS sequence"/>
</dbReference>
<dbReference type="Gene3D" id="3.20.20.300">
    <property type="entry name" value="Glycoside hydrolase, family 3, N-terminal domain"/>
    <property type="match status" value="1"/>
</dbReference>
<organism evidence="9 10">
    <name type="scientific">Flavilitoribacter nigricans (strain ATCC 23147 / DSM 23189 / NBRC 102662 / NCIMB 1420 / SS-2)</name>
    <name type="common">Lewinella nigricans</name>
    <dbReference type="NCBI Taxonomy" id="1122177"/>
    <lineage>
        <taxon>Bacteria</taxon>
        <taxon>Pseudomonadati</taxon>
        <taxon>Bacteroidota</taxon>
        <taxon>Saprospiria</taxon>
        <taxon>Saprospirales</taxon>
        <taxon>Lewinellaceae</taxon>
        <taxon>Flavilitoribacter</taxon>
    </lineage>
</organism>
<evidence type="ECO:0000256" key="2">
    <source>
        <dbReference type="ARBA" id="ARBA00005336"/>
    </source>
</evidence>
<dbReference type="PROSITE" id="PS51257">
    <property type="entry name" value="PROKAR_LIPOPROTEIN"/>
    <property type="match status" value="1"/>
</dbReference>
<dbReference type="SUPFAM" id="SSF52279">
    <property type="entry name" value="Beta-D-glucan exohydrolase, C-terminal domain"/>
    <property type="match status" value="1"/>
</dbReference>
<keyword evidence="5" id="KW-0378">Hydrolase</keyword>
<evidence type="ECO:0000256" key="3">
    <source>
        <dbReference type="ARBA" id="ARBA00012744"/>
    </source>
</evidence>
<dbReference type="PRINTS" id="PR00133">
    <property type="entry name" value="GLHYDRLASE3"/>
</dbReference>
<protein>
    <recommendedName>
        <fullName evidence="3">beta-glucosidase</fullName>
        <ecNumber evidence="3">3.2.1.21</ecNumber>
    </recommendedName>
</protein>